<feature type="transmembrane region" description="Helical" evidence="1">
    <location>
        <begin position="48"/>
        <end position="71"/>
    </location>
</feature>
<dbReference type="InterPro" id="IPR058287">
    <property type="entry name" value="DUF7981"/>
</dbReference>
<dbReference type="EMBL" id="JBHUDC010000003">
    <property type="protein sequence ID" value="MFD1513091.1"/>
    <property type="molecule type" value="Genomic_DNA"/>
</dbReference>
<organism evidence="3 4">
    <name type="scientific">Halomarina rubra</name>
    <dbReference type="NCBI Taxonomy" id="2071873"/>
    <lineage>
        <taxon>Archaea</taxon>
        <taxon>Methanobacteriati</taxon>
        <taxon>Methanobacteriota</taxon>
        <taxon>Stenosarchaea group</taxon>
        <taxon>Halobacteria</taxon>
        <taxon>Halobacteriales</taxon>
        <taxon>Natronomonadaceae</taxon>
        <taxon>Halomarina</taxon>
    </lineage>
</organism>
<evidence type="ECO:0000313" key="3">
    <source>
        <dbReference type="EMBL" id="MFD1513091.1"/>
    </source>
</evidence>
<keyword evidence="1" id="KW-0812">Transmembrane</keyword>
<protein>
    <recommendedName>
        <fullName evidence="2">DUF7981 domain-containing protein</fullName>
    </recommendedName>
</protein>
<dbReference type="Pfam" id="PF25938">
    <property type="entry name" value="DUF7981"/>
    <property type="match status" value="1"/>
</dbReference>
<evidence type="ECO:0000256" key="1">
    <source>
        <dbReference type="SAM" id="Phobius"/>
    </source>
</evidence>
<comment type="caution">
    <text evidence="3">The sequence shown here is derived from an EMBL/GenBank/DDBJ whole genome shotgun (WGS) entry which is preliminary data.</text>
</comment>
<evidence type="ECO:0000313" key="4">
    <source>
        <dbReference type="Proteomes" id="UP001597187"/>
    </source>
</evidence>
<gene>
    <name evidence="3" type="ORF">ACFSBT_07360</name>
</gene>
<dbReference type="AlphaFoldDB" id="A0ABD6AUP1"/>
<dbReference type="Proteomes" id="UP001597187">
    <property type="component" value="Unassembled WGS sequence"/>
</dbReference>
<keyword evidence="1" id="KW-1133">Transmembrane helix</keyword>
<accession>A0ABD6AUP1</accession>
<sequence>MSEQSDRARPTGAGRRATLKAAVLWGVIATLAFLVLVQGYQLLEFGTLPLGVVAVAAVVVFAGTTLLTYLVGP</sequence>
<name>A0ABD6AUP1_9EURY</name>
<dbReference type="RefSeq" id="WP_250873057.1">
    <property type="nucleotide sequence ID" value="NZ_JALXFV010000003.1"/>
</dbReference>
<feature type="transmembrane region" description="Helical" evidence="1">
    <location>
        <begin position="21"/>
        <end position="42"/>
    </location>
</feature>
<evidence type="ECO:0000259" key="2">
    <source>
        <dbReference type="Pfam" id="PF25938"/>
    </source>
</evidence>
<proteinExistence type="predicted"/>
<feature type="domain" description="DUF7981" evidence="2">
    <location>
        <begin position="19"/>
        <end position="71"/>
    </location>
</feature>
<keyword evidence="4" id="KW-1185">Reference proteome</keyword>
<reference evidence="3 4" key="1">
    <citation type="journal article" date="2019" name="Int. J. Syst. Evol. Microbiol.">
        <title>The Global Catalogue of Microorganisms (GCM) 10K type strain sequencing project: providing services to taxonomists for standard genome sequencing and annotation.</title>
        <authorList>
            <consortium name="The Broad Institute Genomics Platform"/>
            <consortium name="The Broad Institute Genome Sequencing Center for Infectious Disease"/>
            <person name="Wu L."/>
            <person name="Ma J."/>
        </authorList>
    </citation>
    <scope>NUCLEOTIDE SEQUENCE [LARGE SCALE GENOMIC DNA]</scope>
    <source>
        <strain evidence="3 4">CGMCC 1.12563</strain>
    </source>
</reference>
<keyword evidence="1" id="KW-0472">Membrane</keyword>